<name>A0AAP0Q477_9MAGN</name>
<dbReference type="EMBL" id="JBBNAG010000001">
    <property type="protein sequence ID" value="KAK9166720.1"/>
    <property type="molecule type" value="Genomic_DNA"/>
</dbReference>
<sequence>MTFAQRASGSCWKHQSHLQARAVLRIKRFPIPRPPSRLGSFTWFQATSGHEAWPSHRFHRKSRIIFSALLAIPTGSRKSDMKYVGMESRTEAINVTLPPLDKKPRFHPSNLRAIFRRTDSQKSASSGEPPNGIPRYFMGQVPT</sequence>
<accession>A0AAP0Q477</accession>
<evidence type="ECO:0000313" key="2">
    <source>
        <dbReference type="EMBL" id="KAK9166720.1"/>
    </source>
</evidence>
<evidence type="ECO:0000313" key="3">
    <source>
        <dbReference type="Proteomes" id="UP001419268"/>
    </source>
</evidence>
<gene>
    <name evidence="2" type="ORF">Scep_001911</name>
</gene>
<feature type="region of interest" description="Disordered" evidence="1">
    <location>
        <begin position="116"/>
        <end position="143"/>
    </location>
</feature>
<keyword evidence="3" id="KW-1185">Reference proteome</keyword>
<reference evidence="2 3" key="1">
    <citation type="submission" date="2024-01" db="EMBL/GenBank/DDBJ databases">
        <title>Genome assemblies of Stephania.</title>
        <authorList>
            <person name="Yang L."/>
        </authorList>
    </citation>
    <scope>NUCLEOTIDE SEQUENCE [LARGE SCALE GENOMIC DNA]</scope>
    <source>
        <strain evidence="2">JXDWG</strain>
        <tissue evidence="2">Leaf</tissue>
    </source>
</reference>
<comment type="caution">
    <text evidence="2">The sequence shown here is derived from an EMBL/GenBank/DDBJ whole genome shotgun (WGS) entry which is preliminary data.</text>
</comment>
<dbReference type="Proteomes" id="UP001419268">
    <property type="component" value="Unassembled WGS sequence"/>
</dbReference>
<dbReference type="AlphaFoldDB" id="A0AAP0Q477"/>
<proteinExistence type="predicted"/>
<evidence type="ECO:0000256" key="1">
    <source>
        <dbReference type="SAM" id="MobiDB-lite"/>
    </source>
</evidence>
<protein>
    <submittedName>
        <fullName evidence="2">Uncharacterized protein</fullName>
    </submittedName>
</protein>
<organism evidence="2 3">
    <name type="scientific">Stephania cephalantha</name>
    <dbReference type="NCBI Taxonomy" id="152367"/>
    <lineage>
        <taxon>Eukaryota</taxon>
        <taxon>Viridiplantae</taxon>
        <taxon>Streptophyta</taxon>
        <taxon>Embryophyta</taxon>
        <taxon>Tracheophyta</taxon>
        <taxon>Spermatophyta</taxon>
        <taxon>Magnoliopsida</taxon>
        <taxon>Ranunculales</taxon>
        <taxon>Menispermaceae</taxon>
        <taxon>Menispermoideae</taxon>
        <taxon>Cissampelideae</taxon>
        <taxon>Stephania</taxon>
    </lineage>
</organism>